<protein>
    <recommendedName>
        <fullName evidence="4">Head-tail adaptor protein</fullName>
    </recommendedName>
</protein>
<organism evidence="2 3">
    <name type="scientific">Clostridium thailandense</name>
    <dbReference type="NCBI Taxonomy" id="2794346"/>
    <lineage>
        <taxon>Bacteria</taxon>
        <taxon>Bacillati</taxon>
        <taxon>Bacillota</taxon>
        <taxon>Clostridia</taxon>
        <taxon>Eubacteriales</taxon>
        <taxon>Clostridiaceae</taxon>
        <taxon>Clostridium</taxon>
    </lineage>
</organism>
<reference evidence="2" key="1">
    <citation type="submission" date="2020-12" db="EMBL/GenBank/DDBJ databases">
        <title>Clostridium thailandense sp. nov., a novel acetogenic bacterium isolated from peat land soil in Thailand.</title>
        <authorList>
            <person name="Chaikitkaew S."/>
            <person name="Birkeland N.K."/>
        </authorList>
    </citation>
    <scope>NUCLEOTIDE SEQUENCE</scope>
    <source>
        <strain evidence="2">PL3</strain>
    </source>
</reference>
<accession>A0A949X422</accession>
<dbReference type="AlphaFoldDB" id="A0A949X422"/>
<comment type="caution">
    <text evidence="2">The sequence shown here is derived from an EMBL/GenBank/DDBJ whole genome shotgun (WGS) entry which is preliminary data.</text>
</comment>
<dbReference type="Proteomes" id="UP000694308">
    <property type="component" value="Unassembled WGS sequence"/>
</dbReference>
<feature type="region of interest" description="Disordered" evidence="1">
    <location>
        <begin position="231"/>
        <end position="262"/>
    </location>
</feature>
<feature type="compositionally biased region" description="Gly residues" evidence="1">
    <location>
        <begin position="249"/>
        <end position="258"/>
    </location>
</feature>
<gene>
    <name evidence="2" type="ORF">I6U48_10325</name>
</gene>
<dbReference type="RefSeq" id="WP_218320354.1">
    <property type="nucleotide sequence ID" value="NZ_JAEEGC010000041.1"/>
</dbReference>
<dbReference type="EMBL" id="JAEEGC010000041">
    <property type="protein sequence ID" value="MBV7273303.1"/>
    <property type="molecule type" value="Genomic_DNA"/>
</dbReference>
<evidence type="ECO:0000313" key="3">
    <source>
        <dbReference type="Proteomes" id="UP000694308"/>
    </source>
</evidence>
<sequence length="371" mass="41107">MNRRRAIVLILAISLSFVQFISVGCSSKKKEESQSTTEGFDMKAASNVADTYMKYLMKEDTENSKKFYSKELSKGAANEENRNLKILGYDLSETNEIGKSGLFKINVSRADKSKPFASLDEYSLKIKKEGSDYKISETNNVVQKEAFIQNNQIRIRNKNNVNTNLVVDFGGIPNYAFSKDDKTNVDKITVPKNHYGIMTFAYTGDSLAISTFDKDAYIAIIKLDEAMSVQGSGQGGEGGDSEGGDKQKGGGGAGGGGQEKPIGKEITSLDLLKDTTVEFLTFSPTEKFITVQYTKPNVGHCIRVYQSDGGDLIPYKFEEKFPIDKVNILFSSYDKETINFDIVPKKANDKSAGDVIGKWQINLRDFKAKKM</sequence>
<dbReference type="PROSITE" id="PS51257">
    <property type="entry name" value="PROKAR_LIPOPROTEIN"/>
    <property type="match status" value="1"/>
</dbReference>
<proteinExistence type="predicted"/>
<evidence type="ECO:0000313" key="2">
    <source>
        <dbReference type="EMBL" id="MBV7273303.1"/>
    </source>
</evidence>
<evidence type="ECO:0008006" key="4">
    <source>
        <dbReference type="Google" id="ProtNLM"/>
    </source>
</evidence>
<name>A0A949X422_9CLOT</name>
<keyword evidence="3" id="KW-1185">Reference proteome</keyword>
<evidence type="ECO:0000256" key="1">
    <source>
        <dbReference type="SAM" id="MobiDB-lite"/>
    </source>
</evidence>